<dbReference type="Proteomes" id="UP000054350">
    <property type="component" value="Unassembled WGS sequence"/>
</dbReference>
<evidence type="ECO:0000256" key="2">
    <source>
        <dbReference type="ARBA" id="ARBA00012190"/>
    </source>
</evidence>
<dbReference type="InterPro" id="IPR029063">
    <property type="entry name" value="SAM-dependent_MTases_sf"/>
</dbReference>
<keyword evidence="14" id="KW-1185">Reference proteome</keyword>
<dbReference type="FunFam" id="3.40.50.150:FF:000033">
    <property type="entry name" value="Histone-lysine N-methyltransferase, H3 lysine-79 specific"/>
    <property type="match status" value="1"/>
</dbReference>
<keyword evidence="8 11" id="KW-0539">Nucleus</keyword>
<feature type="domain" description="DOT1" evidence="12">
    <location>
        <begin position="1"/>
        <end position="249"/>
    </location>
</feature>
<evidence type="ECO:0000256" key="9">
    <source>
        <dbReference type="ARBA" id="ARBA00029821"/>
    </source>
</evidence>
<feature type="non-terminal residue" evidence="13">
    <location>
        <position position="1"/>
    </location>
</feature>
<evidence type="ECO:0000256" key="10">
    <source>
        <dbReference type="ARBA" id="ARBA00047770"/>
    </source>
</evidence>
<gene>
    <name evidence="13" type="ORF">AMAG_20399</name>
</gene>
<dbReference type="GO" id="GO:0000077">
    <property type="term" value="P:DNA damage checkpoint signaling"/>
    <property type="evidence" value="ECO:0007669"/>
    <property type="project" value="TreeGrafter"/>
</dbReference>
<evidence type="ECO:0000256" key="1">
    <source>
        <dbReference type="ARBA" id="ARBA00004123"/>
    </source>
</evidence>
<dbReference type="CDD" id="cd02440">
    <property type="entry name" value="AdoMet_MTases"/>
    <property type="match status" value="1"/>
</dbReference>
<dbReference type="GO" id="GO:0140956">
    <property type="term" value="F:histone H3K79 trimethyltransferase activity"/>
    <property type="evidence" value="ECO:0007669"/>
    <property type="project" value="UniProtKB-EC"/>
</dbReference>
<reference evidence="13 14" key="1">
    <citation type="submission" date="2009-11" db="EMBL/GenBank/DDBJ databases">
        <title>Annotation of Allomyces macrogynus ATCC 38327.</title>
        <authorList>
            <consortium name="The Broad Institute Genome Sequencing Platform"/>
            <person name="Russ C."/>
            <person name="Cuomo C."/>
            <person name="Burger G."/>
            <person name="Gray M.W."/>
            <person name="Holland P.W.H."/>
            <person name="King N."/>
            <person name="Lang F.B.F."/>
            <person name="Roger A.J."/>
            <person name="Ruiz-Trillo I."/>
            <person name="Young S.K."/>
            <person name="Zeng Q."/>
            <person name="Gargeya S."/>
            <person name="Fitzgerald M."/>
            <person name="Haas B."/>
            <person name="Abouelleil A."/>
            <person name="Alvarado L."/>
            <person name="Arachchi H.M."/>
            <person name="Berlin A."/>
            <person name="Chapman S.B."/>
            <person name="Gearin G."/>
            <person name="Goldberg J."/>
            <person name="Griggs A."/>
            <person name="Gujja S."/>
            <person name="Hansen M."/>
            <person name="Heiman D."/>
            <person name="Howarth C."/>
            <person name="Larimer J."/>
            <person name="Lui A."/>
            <person name="MacDonald P.J.P."/>
            <person name="McCowen C."/>
            <person name="Montmayeur A."/>
            <person name="Murphy C."/>
            <person name="Neiman D."/>
            <person name="Pearson M."/>
            <person name="Priest M."/>
            <person name="Roberts A."/>
            <person name="Saif S."/>
            <person name="Shea T."/>
            <person name="Sisk P."/>
            <person name="Stolte C."/>
            <person name="Sykes S."/>
            <person name="Wortman J."/>
            <person name="Nusbaum C."/>
            <person name="Birren B."/>
        </authorList>
    </citation>
    <scope>NUCLEOTIDE SEQUENCE [LARGE SCALE GENOMIC DNA]</scope>
    <source>
        <strain evidence="13 14">ATCC 38327</strain>
    </source>
</reference>
<keyword evidence="7 11" id="KW-0156">Chromatin regulator</keyword>
<dbReference type="STRING" id="578462.A0A0L0T9A0"/>
<evidence type="ECO:0000256" key="5">
    <source>
        <dbReference type="ARBA" id="ARBA00022679"/>
    </source>
</evidence>
<dbReference type="OMA" id="LDYEWQP"/>
<dbReference type="InterPro" id="IPR025789">
    <property type="entry name" value="DOT1_dom"/>
</dbReference>
<dbReference type="PANTHER" id="PTHR21451:SF0">
    <property type="entry name" value="HISTONE-LYSINE N-METHYLTRANSFERASE, H3 LYSINE-79 SPECIFIC"/>
    <property type="match status" value="1"/>
</dbReference>
<evidence type="ECO:0000313" key="14">
    <source>
        <dbReference type="Proteomes" id="UP000054350"/>
    </source>
</evidence>
<evidence type="ECO:0000313" key="13">
    <source>
        <dbReference type="EMBL" id="KNE71119.1"/>
    </source>
</evidence>
<dbReference type="GO" id="GO:0006281">
    <property type="term" value="P:DNA repair"/>
    <property type="evidence" value="ECO:0007669"/>
    <property type="project" value="TreeGrafter"/>
</dbReference>
<name>A0A0L0T9A0_ALLM3</name>
<dbReference type="GO" id="GO:0005634">
    <property type="term" value="C:nucleus"/>
    <property type="evidence" value="ECO:0007669"/>
    <property type="project" value="UniProtKB-SubCell"/>
</dbReference>
<dbReference type="Pfam" id="PF08123">
    <property type="entry name" value="DOT1"/>
    <property type="match status" value="1"/>
</dbReference>
<dbReference type="GO" id="GO:0032259">
    <property type="term" value="P:methylation"/>
    <property type="evidence" value="ECO:0007669"/>
    <property type="project" value="UniProtKB-KW"/>
</dbReference>
<dbReference type="SUPFAM" id="SSF53335">
    <property type="entry name" value="S-adenosyl-L-methionine-dependent methyltransferases"/>
    <property type="match status" value="1"/>
</dbReference>
<comment type="similarity">
    <text evidence="11">Belongs to the class I-like SAM-binding methyltransferase superfamily. DOT1 family.</text>
</comment>
<keyword evidence="4 11" id="KW-0489">Methyltransferase</keyword>
<accession>A0A0L0T9A0</accession>
<dbReference type="VEuPathDB" id="FungiDB:AMAG_20399"/>
<dbReference type="Gene3D" id="3.40.50.150">
    <property type="entry name" value="Vaccinia Virus protein VP39"/>
    <property type="match status" value="1"/>
</dbReference>
<keyword evidence="6 11" id="KW-0949">S-adenosyl-L-methionine</keyword>
<comment type="miscellaneous">
    <text evidence="11">In contrast to other lysine histone methyltransferases, it does not contain a SET domain, suggesting the existence of another mechanism for methylation of lysine residues of histones.</text>
</comment>
<reference evidence="14" key="2">
    <citation type="submission" date="2009-11" db="EMBL/GenBank/DDBJ databases">
        <title>The Genome Sequence of Allomyces macrogynus strain ATCC 38327.</title>
        <authorList>
            <consortium name="The Broad Institute Genome Sequencing Platform"/>
            <person name="Russ C."/>
            <person name="Cuomo C."/>
            <person name="Shea T."/>
            <person name="Young S.K."/>
            <person name="Zeng Q."/>
            <person name="Koehrsen M."/>
            <person name="Haas B."/>
            <person name="Borodovsky M."/>
            <person name="Guigo R."/>
            <person name="Alvarado L."/>
            <person name="Berlin A."/>
            <person name="Borenstein D."/>
            <person name="Chen Z."/>
            <person name="Engels R."/>
            <person name="Freedman E."/>
            <person name="Gellesch M."/>
            <person name="Goldberg J."/>
            <person name="Griggs A."/>
            <person name="Gujja S."/>
            <person name="Heiman D."/>
            <person name="Hepburn T."/>
            <person name="Howarth C."/>
            <person name="Jen D."/>
            <person name="Larson L."/>
            <person name="Lewis B."/>
            <person name="Mehta T."/>
            <person name="Park D."/>
            <person name="Pearson M."/>
            <person name="Roberts A."/>
            <person name="Saif S."/>
            <person name="Shenoy N."/>
            <person name="Sisk P."/>
            <person name="Stolte C."/>
            <person name="Sykes S."/>
            <person name="Walk T."/>
            <person name="White J."/>
            <person name="Yandava C."/>
            <person name="Burger G."/>
            <person name="Gray M.W."/>
            <person name="Holland P.W.H."/>
            <person name="King N."/>
            <person name="Lang F.B.F."/>
            <person name="Roger A.J."/>
            <person name="Ruiz-Trillo I."/>
            <person name="Lander E."/>
            <person name="Nusbaum C."/>
        </authorList>
    </citation>
    <scope>NUCLEOTIDE SEQUENCE [LARGE SCALE GENOMIC DNA]</scope>
    <source>
        <strain evidence="14">ATCC 38327</strain>
    </source>
</reference>
<comment type="subcellular location">
    <subcellularLocation>
        <location evidence="1 11">Nucleus</location>
    </subcellularLocation>
</comment>
<proteinExistence type="inferred from homology"/>
<dbReference type="OrthoDB" id="443402at2759"/>
<sequence length="250" mass="28036">MMAAAQDERRAIQQWLNEPTPPDLVAHVLFQAYARAVAPHADELQNYEAFSNTVYGEINPVFVELLIKTLGIKANHTFLDLGSGIGNVVLHVAARTQCHASGIEIQPAAARLAVAQLDEFRARLKYFNRRCGAVDLFEGDMLAHSAIPPLVSKADVIFVNNYVFDPKLNRALVELFLDVQEGAKIVSLKEFAPVENRITPRNVHSVEALFDVECYEYGPDYVSWTDQPGKWYVHTMNRKRVQAWLAAQGM</sequence>
<evidence type="ECO:0000256" key="7">
    <source>
        <dbReference type="ARBA" id="ARBA00022853"/>
    </source>
</evidence>
<protein>
    <recommendedName>
        <fullName evidence="3 11">Histone-lysine N-methyltransferase, H3 lysine-79 specific</fullName>
        <ecNumber evidence="2 11">2.1.1.360</ecNumber>
    </recommendedName>
    <alternativeName>
        <fullName evidence="9 11">Histone H3-K79 methyltransferase</fullName>
    </alternativeName>
</protein>
<dbReference type="EC" id="2.1.1.360" evidence="2 11"/>
<comment type="catalytic activity">
    <reaction evidence="10 11">
        <text>L-lysyl(79)-[histone H3] + 3 S-adenosyl-L-methionine = N(6),N(6),N(6)-trimethyl-L-lysyl(79)-[histone H3] + 3 S-adenosyl-L-homocysteine + 3 H(+)</text>
        <dbReference type="Rhea" id="RHEA:60328"/>
        <dbReference type="Rhea" id="RHEA-COMP:15549"/>
        <dbReference type="Rhea" id="RHEA-COMP:15552"/>
        <dbReference type="ChEBI" id="CHEBI:15378"/>
        <dbReference type="ChEBI" id="CHEBI:29969"/>
        <dbReference type="ChEBI" id="CHEBI:57856"/>
        <dbReference type="ChEBI" id="CHEBI:59789"/>
        <dbReference type="ChEBI" id="CHEBI:61961"/>
        <dbReference type="EC" id="2.1.1.360"/>
    </reaction>
</comment>
<comment type="function">
    <text evidence="11">Histone methyltransferase that specifically trimethylates histone H3 to form H3K79me3. This methylation is required for telomere silencing and for the pachytene checkpoint during the meiotic cell cycle by allowing the recruitment of RAD9 to double strand breaks. Nucleosomes are preferred as substrate compared to free histone.</text>
</comment>
<dbReference type="PROSITE" id="PS51569">
    <property type="entry name" value="DOT1"/>
    <property type="match status" value="1"/>
</dbReference>
<dbReference type="PANTHER" id="PTHR21451">
    <property type="entry name" value="HISTONE H3 METHYLTRANSFERASE"/>
    <property type="match status" value="1"/>
</dbReference>
<evidence type="ECO:0000256" key="3">
    <source>
        <dbReference type="ARBA" id="ARBA00020987"/>
    </source>
</evidence>
<dbReference type="InterPro" id="IPR030445">
    <property type="entry name" value="H3-K79_meTrfase"/>
</dbReference>
<evidence type="ECO:0000256" key="4">
    <source>
        <dbReference type="ARBA" id="ARBA00022603"/>
    </source>
</evidence>
<keyword evidence="5 11" id="KW-0808">Transferase</keyword>
<organism evidence="13 14">
    <name type="scientific">Allomyces macrogynus (strain ATCC 38327)</name>
    <name type="common">Allomyces javanicus var. macrogynus</name>
    <dbReference type="NCBI Taxonomy" id="578462"/>
    <lineage>
        <taxon>Eukaryota</taxon>
        <taxon>Fungi</taxon>
        <taxon>Fungi incertae sedis</taxon>
        <taxon>Blastocladiomycota</taxon>
        <taxon>Blastocladiomycetes</taxon>
        <taxon>Blastocladiales</taxon>
        <taxon>Blastocladiaceae</taxon>
        <taxon>Allomyces</taxon>
    </lineage>
</organism>
<evidence type="ECO:0000259" key="12">
    <source>
        <dbReference type="PROSITE" id="PS51569"/>
    </source>
</evidence>
<evidence type="ECO:0000256" key="8">
    <source>
        <dbReference type="ARBA" id="ARBA00023242"/>
    </source>
</evidence>
<dbReference type="AlphaFoldDB" id="A0A0L0T9A0"/>
<dbReference type="EMBL" id="GG745370">
    <property type="protein sequence ID" value="KNE71119.1"/>
    <property type="molecule type" value="Genomic_DNA"/>
</dbReference>
<evidence type="ECO:0000256" key="6">
    <source>
        <dbReference type="ARBA" id="ARBA00022691"/>
    </source>
</evidence>
<evidence type="ECO:0000256" key="11">
    <source>
        <dbReference type="RuleBase" id="RU271113"/>
    </source>
</evidence>